<keyword evidence="3" id="KW-1185">Reference proteome</keyword>
<name>A0A9P8V9E7_9PEZI</name>
<accession>A0A9P8V9E7</accession>
<organism evidence="2 3">
    <name type="scientific">Plectosphaerella plurivora</name>
    <dbReference type="NCBI Taxonomy" id="936078"/>
    <lineage>
        <taxon>Eukaryota</taxon>
        <taxon>Fungi</taxon>
        <taxon>Dikarya</taxon>
        <taxon>Ascomycota</taxon>
        <taxon>Pezizomycotina</taxon>
        <taxon>Sordariomycetes</taxon>
        <taxon>Hypocreomycetidae</taxon>
        <taxon>Glomerellales</taxon>
        <taxon>Plectosphaerellaceae</taxon>
        <taxon>Plectosphaerella</taxon>
    </lineage>
</organism>
<dbReference type="Proteomes" id="UP000770015">
    <property type="component" value="Unassembled WGS sequence"/>
</dbReference>
<comment type="caution">
    <text evidence="2">The sequence shown here is derived from an EMBL/GenBank/DDBJ whole genome shotgun (WGS) entry which is preliminary data.</text>
</comment>
<evidence type="ECO:0000256" key="1">
    <source>
        <dbReference type="SAM" id="MobiDB-lite"/>
    </source>
</evidence>
<evidence type="ECO:0000313" key="2">
    <source>
        <dbReference type="EMBL" id="KAH6686699.1"/>
    </source>
</evidence>
<feature type="region of interest" description="Disordered" evidence="1">
    <location>
        <begin position="53"/>
        <end position="78"/>
    </location>
</feature>
<protein>
    <submittedName>
        <fullName evidence="2">Uncharacterized protein</fullName>
    </submittedName>
</protein>
<evidence type="ECO:0000313" key="3">
    <source>
        <dbReference type="Proteomes" id="UP000770015"/>
    </source>
</evidence>
<sequence length="242" mass="25457">MPHCLLMRFRGPASSICCQHRRPWLSSLSQFSFDRSLPPVTCQPSPRFTPVCPPFQDNAAQKNDPPPSGGRTSDAKTNSGCPDDFLATVEGVIVNDVACSIYRSTCFCPSSPSLITIDAALAATPLGDLLAADSTQLCFPASAPRPPLHSPQGSALEGPRTDIGQARQGTAPLRPRQETSASSPASPATDQGLTGRARCNATRPCGCLAFGPVDLPRQALEMDLPRAPSKDSPPRLGPVALA</sequence>
<reference evidence="2" key="1">
    <citation type="journal article" date="2021" name="Nat. Commun.">
        <title>Genetic determinants of endophytism in the Arabidopsis root mycobiome.</title>
        <authorList>
            <person name="Mesny F."/>
            <person name="Miyauchi S."/>
            <person name="Thiergart T."/>
            <person name="Pickel B."/>
            <person name="Atanasova L."/>
            <person name="Karlsson M."/>
            <person name="Huettel B."/>
            <person name="Barry K.W."/>
            <person name="Haridas S."/>
            <person name="Chen C."/>
            <person name="Bauer D."/>
            <person name="Andreopoulos W."/>
            <person name="Pangilinan J."/>
            <person name="LaButti K."/>
            <person name="Riley R."/>
            <person name="Lipzen A."/>
            <person name="Clum A."/>
            <person name="Drula E."/>
            <person name="Henrissat B."/>
            <person name="Kohler A."/>
            <person name="Grigoriev I.V."/>
            <person name="Martin F.M."/>
            <person name="Hacquard S."/>
        </authorList>
    </citation>
    <scope>NUCLEOTIDE SEQUENCE</scope>
    <source>
        <strain evidence="2">MPI-SDFR-AT-0117</strain>
    </source>
</reference>
<gene>
    <name evidence="2" type="ORF">F5X68DRAFT_11693</name>
</gene>
<feature type="region of interest" description="Disordered" evidence="1">
    <location>
        <begin position="141"/>
        <end position="195"/>
    </location>
</feature>
<feature type="region of interest" description="Disordered" evidence="1">
    <location>
        <begin position="220"/>
        <end position="242"/>
    </location>
</feature>
<proteinExistence type="predicted"/>
<dbReference type="EMBL" id="JAGSXJ010000012">
    <property type="protein sequence ID" value="KAH6686699.1"/>
    <property type="molecule type" value="Genomic_DNA"/>
</dbReference>
<dbReference type="AlphaFoldDB" id="A0A9P8V9E7"/>